<reference evidence="1" key="1">
    <citation type="journal article" date="2021" name="Int. J. Syst. Evol. Microbiol.">
        <title>Bradyrhizobium septentrionale sp. nov. (sv. septentrionale) and Bradyrhizobium quebecense sp. nov. (sv. septentrionale) associated with legumes native to Canada possess rearranged symbiosis genes and numerous insertion sequences.</title>
        <authorList>
            <person name="Bromfield E.S.P."/>
            <person name="Cloutier S."/>
        </authorList>
    </citation>
    <scope>NUCLEOTIDE SEQUENCE</scope>
    <source>
        <strain evidence="1">12S5</strain>
    </source>
</reference>
<protein>
    <recommendedName>
        <fullName evidence="3">Ribbon-helix-helix protein CopG domain-containing protein</fullName>
    </recommendedName>
</protein>
<proteinExistence type="predicted"/>
<dbReference type="EMBL" id="JAGEPA010000001">
    <property type="protein sequence ID" value="MBO1428977.1"/>
    <property type="molecule type" value="Genomic_DNA"/>
</dbReference>
<keyword evidence="2" id="KW-1185">Reference proteome</keyword>
<accession>A0ABS3MBY6</accession>
<evidence type="ECO:0000313" key="1">
    <source>
        <dbReference type="EMBL" id="MBO1428977.1"/>
    </source>
</evidence>
<dbReference type="RefSeq" id="WP_207831158.1">
    <property type="nucleotide sequence ID" value="NZ_CP088282.1"/>
</dbReference>
<name>A0ABS3MBY6_9BRAD</name>
<organism evidence="1 2">
    <name type="scientific">Bradyrhizobium quebecense</name>
    <dbReference type="NCBI Taxonomy" id="2748629"/>
    <lineage>
        <taxon>Bacteria</taxon>
        <taxon>Pseudomonadati</taxon>
        <taxon>Pseudomonadota</taxon>
        <taxon>Alphaproteobacteria</taxon>
        <taxon>Hyphomicrobiales</taxon>
        <taxon>Nitrobacteraceae</taxon>
        <taxon>Bradyrhizobium</taxon>
    </lineage>
</organism>
<gene>
    <name evidence="1" type="ORF">J4P68_05975</name>
</gene>
<evidence type="ECO:0000313" key="2">
    <source>
        <dbReference type="Proteomes" id="UP000692816"/>
    </source>
</evidence>
<sequence length="65" mass="7447">MVGKKRTPKRGLRTPIGDRVKVLMMIDPEIAADIKAIAIAEKRAAWSVMEDAAREYLKRRKPRSR</sequence>
<evidence type="ECO:0008006" key="3">
    <source>
        <dbReference type="Google" id="ProtNLM"/>
    </source>
</evidence>
<dbReference type="Proteomes" id="UP000692816">
    <property type="component" value="Unassembled WGS sequence"/>
</dbReference>
<comment type="caution">
    <text evidence="1">The sequence shown here is derived from an EMBL/GenBank/DDBJ whole genome shotgun (WGS) entry which is preliminary data.</text>
</comment>